<accession>A0A1C9HXW1</accession>
<protein>
    <submittedName>
        <fullName evidence="2">Uncharacterized protein</fullName>
    </submittedName>
</protein>
<name>A0A1C9HXW1_RHILT</name>
<proteinExistence type="predicted"/>
<evidence type="ECO:0000256" key="1">
    <source>
        <dbReference type="SAM" id="MobiDB-lite"/>
    </source>
</evidence>
<sequence>MGKDGAHCQGKITDPGRGAATTGFSGGGPVEGMHQ</sequence>
<reference evidence="2" key="2">
    <citation type="journal article" date="2016" name="Front. Microbiol.">
        <title>The Regulatory Protein RosR Affects Rhizobium leguminosarum bv. trifolii Protein Profiles, Cell Surface Properties, and Symbiosis with Clover.</title>
        <authorList>
            <person name="Rachwal K."/>
            <person name="Boguszewska A."/>
            <person name="Kopcinska J."/>
            <person name="Karas M."/>
            <person name="Tchorzewski M."/>
            <person name="Janczarek M."/>
        </authorList>
    </citation>
    <scope>NUCLEOTIDE SEQUENCE</scope>
    <source>
        <strain evidence="2">Rt24.2</strain>
    </source>
</reference>
<evidence type="ECO:0000313" key="2">
    <source>
        <dbReference type="EMBL" id="AOO91555.1"/>
    </source>
</evidence>
<dbReference type="AlphaFoldDB" id="A0A1C9HXW1"/>
<feature type="region of interest" description="Disordered" evidence="1">
    <location>
        <begin position="1"/>
        <end position="35"/>
    </location>
</feature>
<organism evidence="2">
    <name type="scientific">Rhizobium leguminosarum bv. trifolii</name>
    <dbReference type="NCBI Taxonomy" id="386"/>
    <lineage>
        <taxon>Bacteria</taxon>
        <taxon>Pseudomonadati</taxon>
        <taxon>Pseudomonadota</taxon>
        <taxon>Alphaproteobacteria</taxon>
        <taxon>Hyphomicrobiales</taxon>
        <taxon>Rhizobiaceae</taxon>
        <taxon>Rhizobium/Agrobacterium group</taxon>
        <taxon>Rhizobium</taxon>
    </lineage>
</organism>
<dbReference type="EMBL" id="KX489191">
    <property type="protein sequence ID" value="AOO91555.1"/>
    <property type="molecule type" value="Genomic_DNA"/>
</dbReference>
<reference evidence="2" key="1">
    <citation type="journal article" date="2015" name="BMC Genomics">
        <title>Transcriptome profiling of a Rhizobium leguminosarum bv. trifolii rosR mutant reveals the role of the transcriptional regulator RosR in motility, synthesis of cell-surface components, and other cellular processes.</title>
        <authorList>
            <person name="Rachwal K."/>
            <person name="Matczynska E."/>
            <person name="Janczarek M."/>
        </authorList>
    </citation>
    <scope>NUCLEOTIDE SEQUENCE</scope>
    <source>
        <strain evidence="2">Rt24.2</strain>
    </source>
</reference>
<feature type="compositionally biased region" description="Gly residues" evidence="1">
    <location>
        <begin position="24"/>
        <end position="35"/>
    </location>
</feature>